<keyword evidence="3" id="KW-1185">Reference proteome</keyword>
<name>A0ABS4KHL7_9FIRM</name>
<evidence type="ECO:0000313" key="3">
    <source>
        <dbReference type="Proteomes" id="UP001314903"/>
    </source>
</evidence>
<dbReference type="EMBL" id="JAGGLI010000004">
    <property type="protein sequence ID" value="MBP2026751.1"/>
    <property type="molecule type" value="Genomic_DNA"/>
</dbReference>
<comment type="caution">
    <text evidence="2">The sequence shown here is derived from an EMBL/GenBank/DDBJ whole genome shotgun (WGS) entry which is preliminary data.</text>
</comment>
<dbReference type="Pfam" id="PF09945">
    <property type="entry name" value="DUF2177"/>
    <property type="match status" value="1"/>
</dbReference>
<evidence type="ECO:0000313" key="2">
    <source>
        <dbReference type="EMBL" id="MBP2026751.1"/>
    </source>
</evidence>
<feature type="transmembrane region" description="Helical" evidence="1">
    <location>
        <begin position="110"/>
        <end position="128"/>
    </location>
</feature>
<keyword evidence="1" id="KW-0472">Membrane</keyword>
<sequence>MYILKTYITTFAVFLVIDLIWLGFIARNLYKKYLGYLMAENVNWVAAIIFYMIFIAGILFFVINPAITKDSFIYAILAGACFGFITYSTYDLTNLATVRDWPLTIVFIDITWGTFLAASTSSISFLIIKKFFL</sequence>
<reference evidence="2 3" key="1">
    <citation type="submission" date="2021-03" db="EMBL/GenBank/DDBJ databases">
        <title>Genomic Encyclopedia of Type Strains, Phase IV (KMG-IV): sequencing the most valuable type-strain genomes for metagenomic binning, comparative biology and taxonomic classification.</title>
        <authorList>
            <person name="Goeker M."/>
        </authorList>
    </citation>
    <scope>NUCLEOTIDE SEQUENCE [LARGE SCALE GENOMIC DNA]</scope>
    <source>
        <strain evidence="2 3">DSM 27512</strain>
    </source>
</reference>
<feature type="transmembrane region" description="Helical" evidence="1">
    <location>
        <begin position="72"/>
        <end position="90"/>
    </location>
</feature>
<dbReference type="InterPro" id="IPR018687">
    <property type="entry name" value="DUF2177_membr"/>
</dbReference>
<keyword evidence="1" id="KW-1133">Transmembrane helix</keyword>
<proteinExistence type="predicted"/>
<gene>
    <name evidence="2" type="ORF">J2Z35_000542</name>
</gene>
<dbReference type="RefSeq" id="WP_209659095.1">
    <property type="nucleotide sequence ID" value="NZ_JAGGLI010000004.1"/>
</dbReference>
<organism evidence="2 3">
    <name type="scientific">Acetoanaerobium pronyense</name>
    <dbReference type="NCBI Taxonomy" id="1482736"/>
    <lineage>
        <taxon>Bacteria</taxon>
        <taxon>Bacillati</taxon>
        <taxon>Bacillota</taxon>
        <taxon>Clostridia</taxon>
        <taxon>Peptostreptococcales</taxon>
        <taxon>Filifactoraceae</taxon>
        <taxon>Acetoanaerobium</taxon>
    </lineage>
</organism>
<dbReference type="Proteomes" id="UP001314903">
    <property type="component" value="Unassembled WGS sequence"/>
</dbReference>
<protein>
    <submittedName>
        <fullName evidence="2">Membrane protein</fullName>
    </submittedName>
</protein>
<evidence type="ECO:0000256" key="1">
    <source>
        <dbReference type="SAM" id="Phobius"/>
    </source>
</evidence>
<keyword evidence="1" id="KW-0812">Transmembrane</keyword>
<feature type="transmembrane region" description="Helical" evidence="1">
    <location>
        <begin position="42"/>
        <end position="63"/>
    </location>
</feature>
<accession>A0ABS4KHL7</accession>
<feature type="transmembrane region" description="Helical" evidence="1">
    <location>
        <begin position="7"/>
        <end position="30"/>
    </location>
</feature>